<protein>
    <submittedName>
        <fullName evidence="2">Uncharacterized protein</fullName>
    </submittedName>
</protein>
<dbReference type="EMBL" id="CAJJDN010000146">
    <property type="protein sequence ID" value="CAD8123712.1"/>
    <property type="molecule type" value="Genomic_DNA"/>
</dbReference>
<name>A0A8S1R922_9CILI</name>
<dbReference type="Proteomes" id="UP000692954">
    <property type="component" value="Unassembled WGS sequence"/>
</dbReference>
<evidence type="ECO:0000313" key="3">
    <source>
        <dbReference type="Proteomes" id="UP000692954"/>
    </source>
</evidence>
<feature type="transmembrane region" description="Helical" evidence="1">
    <location>
        <begin position="21"/>
        <end position="44"/>
    </location>
</feature>
<keyword evidence="1" id="KW-1133">Transmembrane helix</keyword>
<evidence type="ECO:0000313" key="2">
    <source>
        <dbReference type="EMBL" id="CAD8123712.1"/>
    </source>
</evidence>
<sequence length="105" mass="12776">MAVKKLTDSLFYNRLPIIRRAFGSVLIDQIVWRCYLLCHYLIIINLREWFNFQSNKNNFLKVMIINWQIWSAAQIIMVNFTTLLSFLGQFYKIFWNIYLSYISHK</sequence>
<keyword evidence="1" id="KW-0812">Transmembrane</keyword>
<proteinExistence type="predicted"/>
<dbReference type="AlphaFoldDB" id="A0A8S1R922"/>
<keyword evidence="1" id="KW-0472">Membrane</keyword>
<feature type="transmembrane region" description="Helical" evidence="1">
    <location>
        <begin position="64"/>
        <end position="87"/>
    </location>
</feature>
<comment type="caution">
    <text evidence="2">The sequence shown here is derived from an EMBL/GenBank/DDBJ whole genome shotgun (WGS) entry which is preliminary data.</text>
</comment>
<evidence type="ECO:0000256" key="1">
    <source>
        <dbReference type="SAM" id="Phobius"/>
    </source>
</evidence>
<reference evidence="2" key="1">
    <citation type="submission" date="2021-01" db="EMBL/GenBank/DDBJ databases">
        <authorList>
            <consortium name="Genoscope - CEA"/>
            <person name="William W."/>
        </authorList>
    </citation>
    <scope>NUCLEOTIDE SEQUENCE</scope>
</reference>
<keyword evidence="3" id="KW-1185">Reference proteome</keyword>
<organism evidence="2 3">
    <name type="scientific">Paramecium sonneborni</name>
    <dbReference type="NCBI Taxonomy" id="65129"/>
    <lineage>
        <taxon>Eukaryota</taxon>
        <taxon>Sar</taxon>
        <taxon>Alveolata</taxon>
        <taxon>Ciliophora</taxon>
        <taxon>Intramacronucleata</taxon>
        <taxon>Oligohymenophorea</taxon>
        <taxon>Peniculida</taxon>
        <taxon>Parameciidae</taxon>
        <taxon>Paramecium</taxon>
    </lineage>
</organism>
<dbReference type="OrthoDB" id="310747at2759"/>
<accession>A0A8S1R922</accession>
<gene>
    <name evidence="2" type="ORF">PSON_ATCC_30995.1.T1460138</name>
</gene>